<reference evidence="1" key="1">
    <citation type="journal article" date="2020" name="Stud. Mycol.">
        <title>101 Dothideomycetes genomes: a test case for predicting lifestyles and emergence of pathogens.</title>
        <authorList>
            <person name="Haridas S."/>
            <person name="Albert R."/>
            <person name="Binder M."/>
            <person name="Bloem J."/>
            <person name="Labutti K."/>
            <person name="Salamov A."/>
            <person name="Andreopoulos B."/>
            <person name="Baker S."/>
            <person name="Barry K."/>
            <person name="Bills G."/>
            <person name="Bluhm B."/>
            <person name="Cannon C."/>
            <person name="Castanera R."/>
            <person name="Culley D."/>
            <person name="Daum C."/>
            <person name="Ezra D."/>
            <person name="Gonzalez J."/>
            <person name="Henrissat B."/>
            <person name="Kuo A."/>
            <person name="Liang C."/>
            <person name="Lipzen A."/>
            <person name="Lutzoni F."/>
            <person name="Magnuson J."/>
            <person name="Mondo S."/>
            <person name="Nolan M."/>
            <person name="Ohm R."/>
            <person name="Pangilinan J."/>
            <person name="Park H.-J."/>
            <person name="Ramirez L."/>
            <person name="Alfaro M."/>
            <person name="Sun H."/>
            <person name="Tritt A."/>
            <person name="Yoshinaga Y."/>
            <person name="Zwiers L.-H."/>
            <person name="Turgeon B."/>
            <person name="Goodwin S."/>
            <person name="Spatafora J."/>
            <person name="Crous P."/>
            <person name="Grigoriev I."/>
        </authorList>
    </citation>
    <scope>NUCLEOTIDE SEQUENCE</scope>
    <source>
        <strain evidence="1">CBS 161.51</strain>
    </source>
</reference>
<dbReference type="Proteomes" id="UP000800038">
    <property type="component" value="Unassembled WGS sequence"/>
</dbReference>
<dbReference type="EMBL" id="ML976020">
    <property type="protein sequence ID" value="KAF1943966.1"/>
    <property type="molecule type" value="Genomic_DNA"/>
</dbReference>
<organism evidence="1 2">
    <name type="scientific">Clathrospora elynae</name>
    <dbReference type="NCBI Taxonomy" id="706981"/>
    <lineage>
        <taxon>Eukaryota</taxon>
        <taxon>Fungi</taxon>
        <taxon>Dikarya</taxon>
        <taxon>Ascomycota</taxon>
        <taxon>Pezizomycotina</taxon>
        <taxon>Dothideomycetes</taxon>
        <taxon>Pleosporomycetidae</taxon>
        <taxon>Pleosporales</taxon>
        <taxon>Diademaceae</taxon>
        <taxon>Clathrospora</taxon>
    </lineage>
</organism>
<proteinExistence type="predicted"/>
<accession>A0A6A5SZS8</accession>
<dbReference type="AlphaFoldDB" id="A0A6A5SZS8"/>
<name>A0A6A5SZS8_9PLEO</name>
<evidence type="ECO:0000313" key="1">
    <source>
        <dbReference type="EMBL" id="KAF1943966.1"/>
    </source>
</evidence>
<sequence>MRIWFLVGAVGRGLLREEVYARVLRAIFGRVLVHILVTSFTCDITTSSFPSTMCPPGKLSGYRYIGTLYERFSI</sequence>
<keyword evidence="2" id="KW-1185">Reference proteome</keyword>
<evidence type="ECO:0000313" key="2">
    <source>
        <dbReference type="Proteomes" id="UP000800038"/>
    </source>
</evidence>
<gene>
    <name evidence="1" type="ORF">EJ02DRAFT_113731</name>
</gene>
<protein>
    <submittedName>
        <fullName evidence="1">Uncharacterized protein</fullName>
    </submittedName>
</protein>